<organism evidence="2 3">
    <name type="scientific">Elysia marginata</name>
    <dbReference type="NCBI Taxonomy" id="1093978"/>
    <lineage>
        <taxon>Eukaryota</taxon>
        <taxon>Metazoa</taxon>
        <taxon>Spiralia</taxon>
        <taxon>Lophotrochozoa</taxon>
        <taxon>Mollusca</taxon>
        <taxon>Gastropoda</taxon>
        <taxon>Heterobranchia</taxon>
        <taxon>Euthyneura</taxon>
        <taxon>Panpulmonata</taxon>
        <taxon>Sacoglossa</taxon>
        <taxon>Placobranchoidea</taxon>
        <taxon>Plakobranchidae</taxon>
        <taxon>Elysia</taxon>
    </lineage>
</organism>
<keyword evidence="1" id="KW-0732">Signal</keyword>
<evidence type="ECO:0008006" key="4">
    <source>
        <dbReference type="Google" id="ProtNLM"/>
    </source>
</evidence>
<accession>A0AAV4HLY5</accession>
<keyword evidence="3" id="KW-1185">Reference proteome</keyword>
<proteinExistence type="predicted"/>
<feature type="chain" id="PRO_5043797558" description="Secreted protein" evidence="1">
    <location>
        <begin position="23"/>
        <end position="165"/>
    </location>
</feature>
<dbReference type="AlphaFoldDB" id="A0AAV4HLY5"/>
<dbReference type="EMBL" id="BMAT01012721">
    <property type="protein sequence ID" value="GFR98058.1"/>
    <property type="molecule type" value="Genomic_DNA"/>
</dbReference>
<sequence length="165" mass="18490">MALSGVRVICIFFIFSAQPIFGFPASPEGLPDIEGFRRMLESNHVKNVTSKPSKQTVAFTILRRCQFEFLPQFANELNVEPEDASDIFCPGALKVVKCVESKARDVRVELEAFRGLVYQLQRRGADCQPVSEKSLVLSSGSWRLVWPGVLPLTLVAVLHPSWIRL</sequence>
<dbReference type="Proteomes" id="UP000762676">
    <property type="component" value="Unassembled WGS sequence"/>
</dbReference>
<gene>
    <name evidence="2" type="ORF">ElyMa_006340400</name>
</gene>
<reference evidence="2 3" key="1">
    <citation type="journal article" date="2021" name="Elife">
        <title>Chloroplast acquisition without the gene transfer in kleptoplastic sea slugs, Plakobranchus ocellatus.</title>
        <authorList>
            <person name="Maeda T."/>
            <person name="Takahashi S."/>
            <person name="Yoshida T."/>
            <person name="Shimamura S."/>
            <person name="Takaki Y."/>
            <person name="Nagai Y."/>
            <person name="Toyoda A."/>
            <person name="Suzuki Y."/>
            <person name="Arimoto A."/>
            <person name="Ishii H."/>
            <person name="Satoh N."/>
            <person name="Nishiyama T."/>
            <person name="Hasebe M."/>
            <person name="Maruyama T."/>
            <person name="Minagawa J."/>
            <person name="Obokata J."/>
            <person name="Shigenobu S."/>
        </authorList>
    </citation>
    <scope>NUCLEOTIDE SEQUENCE [LARGE SCALE GENOMIC DNA]</scope>
</reference>
<protein>
    <recommendedName>
        <fullName evidence="4">Secreted protein</fullName>
    </recommendedName>
</protein>
<feature type="signal peptide" evidence="1">
    <location>
        <begin position="1"/>
        <end position="22"/>
    </location>
</feature>
<comment type="caution">
    <text evidence="2">The sequence shown here is derived from an EMBL/GenBank/DDBJ whole genome shotgun (WGS) entry which is preliminary data.</text>
</comment>
<evidence type="ECO:0000313" key="3">
    <source>
        <dbReference type="Proteomes" id="UP000762676"/>
    </source>
</evidence>
<name>A0AAV4HLY5_9GAST</name>
<evidence type="ECO:0000256" key="1">
    <source>
        <dbReference type="SAM" id="SignalP"/>
    </source>
</evidence>
<evidence type="ECO:0000313" key="2">
    <source>
        <dbReference type="EMBL" id="GFR98058.1"/>
    </source>
</evidence>